<dbReference type="Gene3D" id="3.10.100.10">
    <property type="entry name" value="Mannose-Binding Protein A, subunit A"/>
    <property type="match status" value="1"/>
</dbReference>
<accession>A0AAN9BB13</accession>
<feature type="domain" description="C-type lectin" evidence="1">
    <location>
        <begin position="93"/>
        <end position="203"/>
    </location>
</feature>
<dbReference type="PROSITE" id="PS50041">
    <property type="entry name" value="C_TYPE_LECTIN_2"/>
    <property type="match status" value="1"/>
</dbReference>
<dbReference type="PANTHER" id="PTHR22801:SF63">
    <property type="entry name" value="C-TYPE LECTIN DOMAIN-CONTAINING PROTEIN"/>
    <property type="match status" value="1"/>
</dbReference>
<reference evidence="2 3" key="1">
    <citation type="submission" date="2024-02" db="EMBL/GenBank/DDBJ databases">
        <title>Chromosome-scale genome assembly of the rough periwinkle Littorina saxatilis.</title>
        <authorList>
            <person name="De Jode A."/>
            <person name="Faria R."/>
            <person name="Formenti G."/>
            <person name="Sims Y."/>
            <person name="Smith T.P."/>
            <person name="Tracey A."/>
            <person name="Wood J.M.D."/>
            <person name="Zagrodzka Z.B."/>
            <person name="Johannesson K."/>
            <person name="Butlin R.K."/>
            <person name="Leder E.H."/>
        </authorList>
    </citation>
    <scope>NUCLEOTIDE SEQUENCE [LARGE SCALE GENOMIC DNA]</scope>
    <source>
        <strain evidence="2">Snail1</strain>
        <tissue evidence="2">Muscle</tissue>
    </source>
</reference>
<name>A0AAN9BB13_9CAEN</name>
<dbReference type="SUPFAM" id="SSF56436">
    <property type="entry name" value="C-type lectin-like"/>
    <property type="match status" value="1"/>
</dbReference>
<dbReference type="InterPro" id="IPR001304">
    <property type="entry name" value="C-type_lectin-like"/>
</dbReference>
<comment type="caution">
    <text evidence="2">The sequence shown here is derived from an EMBL/GenBank/DDBJ whole genome shotgun (WGS) entry which is preliminary data.</text>
</comment>
<dbReference type="AlphaFoldDB" id="A0AAN9BB13"/>
<evidence type="ECO:0000313" key="3">
    <source>
        <dbReference type="Proteomes" id="UP001374579"/>
    </source>
</evidence>
<dbReference type="EMBL" id="JBAMIC010000010">
    <property type="protein sequence ID" value="KAK7102701.1"/>
    <property type="molecule type" value="Genomic_DNA"/>
</dbReference>
<protein>
    <recommendedName>
        <fullName evidence="1">C-type lectin domain-containing protein</fullName>
    </recommendedName>
</protein>
<dbReference type="InterPro" id="IPR016186">
    <property type="entry name" value="C-type_lectin-like/link_sf"/>
</dbReference>
<dbReference type="PANTHER" id="PTHR22801">
    <property type="entry name" value="LITHOSTATHINE"/>
    <property type="match status" value="1"/>
</dbReference>
<dbReference type="Pfam" id="PF00059">
    <property type="entry name" value="Lectin_C"/>
    <property type="match status" value="1"/>
</dbReference>
<dbReference type="InterPro" id="IPR016187">
    <property type="entry name" value="CTDL_fold"/>
</dbReference>
<gene>
    <name evidence="2" type="ORF">V1264_020885</name>
</gene>
<dbReference type="InterPro" id="IPR050801">
    <property type="entry name" value="Ca-Dep_Lectins_ImmuneDev"/>
</dbReference>
<dbReference type="Proteomes" id="UP001374579">
    <property type="component" value="Unassembled WGS sequence"/>
</dbReference>
<dbReference type="SMART" id="SM00034">
    <property type="entry name" value="CLECT"/>
    <property type="match status" value="1"/>
</dbReference>
<proteinExistence type="predicted"/>
<sequence>MTSFTQVTTDDVIFTEQIIFSVSTASKLDCARVCARHLMCVTFTFIRLTSKGICKGHNDVMDVADSDVASPGKMYINTKALLCSQLGEGYTLQADWCIRPFNESLTADDATLTCSQHGDGHLTHLKTLEDVQLMDCIRAELGWRGYIWLGADDKQVEGEFRWSDGTLVLPDPPVTWILDDSESVSPQDCVGLHSSNVVVDRRCGDVHLAVFVCQIDM</sequence>
<dbReference type="CDD" id="cd00037">
    <property type="entry name" value="CLECT"/>
    <property type="match status" value="1"/>
</dbReference>
<keyword evidence="3" id="KW-1185">Reference proteome</keyword>
<organism evidence="2 3">
    <name type="scientific">Littorina saxatilis</name>
    <dbReference type="NCBI Taxonomy" id="31220"/>
    <lineage>
        <taxon>Eukaryota</taxon>
        <taxon>Metazoa</taxon>
        <taxon>Spiralia</taxon>
        <taxon>Lophotrochozoa</taxon>
        <taxon>Mollusca</taxon>
        <taxon>Gastropoda</taxon>
        <taxon>Caenogastropoda</taxon>
        <taxon>Littorinimorpha</taxon>
        <taxon>Littorinoidea</taxon>
        <taxon>Littorinidae</taxon>
        <taxon>Littorina</taxon>
    </lineage>
</organism>
<evidence type="ECO:0000259" key="1">
    <source>
        <dbReference type="PROSITE" id="PS50041"/>
    </source>
</evidence>
<evidence type="ECO:0000313" key="2">
    <source>
        <dbReference type="EMBL" id="KAK7102701.1"/>
    </source>
</evidence>